<dbReference type="RefSeq" id="WP_146212333.1">
    <property type="nucleotide sequence ID" value="NZ_QICS01000008.1"/>
</dbReference>
<dbReference type="AlphaFoldDB" id="A0A318EK42"/>
<comment type="caution">
    <text evidence="1">The sequence shown here is derived from an EMBL/GenBank/DDBJ whole genome shotgun (WGS) entry which is preliminary data.</text>
</comment>
<accession>A0A318EK42</accession>
<evidence type="ECO:0000313" key="2">
    <source>
        <dbReference type="Proteomes" id="UP000247523"/>
    </source>
</evidence>
<dbReference type="Proteomes" id="UP000247523">
    <property type="component" value="Unassembled WGS sequence"/>
</dbReference>
<dbReference type="EMBL" id="QICS01000008">
    <property type="protein sequence ID" value="PXV88451.1"/>
    <property type="molecule type" value="Genomic_DNA"/>
</dbReference>
<name>A0A318EK42_9FIRM</name>
<evidence type="ECO:0000313" key="1">
    <source>
        <dbReference type="EMBL" id="PXV88451.1"/>
    </source>
</evidence>
<reference evidence="1 2" key="1">
    <citation type="submission" date="2018-05" db="EMBL/GenBank/DDBJ databases">
        <title>Genomic Encyclopedia of Type Strains, Phase IV (KMG-IV): sequencing the most valuable type-strain genomes for metagenomic binning, comparative biology and taxonomic classification.</title>
        <authorList>
            <person name="Goeker M."/>
        </authorList>
    </citation>
    <scope>NUCLEOTIDE SEQUENCE [LARGE SCALE GENOMIC DNA]</scope>
    <source>
        <strain evidence="1 2">DSM 28816</strain>
    </source>
</reference>
<proteinExistence type="predicted"/>
<sequence length="75" mass="9062">MDLLIFKDLRKSDDMDIIEFAKRVCPNQELNKFQKEILLKYQKAKEENKELILCFSRCIGRTMVMKIIDEFHNHN</sequence>
<organism evidence="1 2">
    <name type="scientific">Lachnotalea glycerini</name>
    <dbReference type="NCBI Taxonomy" id="1763509"/>
    <lineage>
        <taxon>Bacteria</taxon>
        <taxon>Bacillati</taxon>
        <taxon>Bacillota</taxon>
        <taxon>Clostridia</taxon>
        <taxon>Lachnospirales</taxon>
        <taxon>Lachnospiraceae</taxon>
        <taxon>Lachnotalea</taxon>
    </lineage>
</organism>
<gene>
    <name evidence="1" type="ORF">C8E03_108178</name>
</gene>
<protein>
    <submittedName>
        <fullName evidence="1">Uncharacterized protein</fullName>
    </submittedName>
</protein>